<keyword evidence="4" id="KW-1185">Reference proteome</keyword>
<evidence type="ECO:0008006" key="5">
    <source>
        <dbReference type="Google" id="ProtNLM"/>
    </source>
</evidence>
<dbReference type="InterPro" id="IPR011990">
    <property type="entry name" value="TPR-like_helical_dom_sf"/>
</dbReference>
<dbReference type="SMART" id="SM00671">
    <property type="entry name" value="SEL1"/>
    <property type="match status" value="12"/>
</dbReference>
<organism evidence="3 4">
    <name type="scientific">Linnemannia exigua</name>
    <dbReference type="NCBI Taxonomy" id="604196"/>
    <lineage>
        <taxon>Eukaryota</taxon>
        <taxon>Fungi</taxon>
        <taxon>Fungi incertae sedis</taxon>
        <taxon>Mucoromycota</taxon>
        <taxon>Mortierellomycotina</taxon>
        <taxon>Mortierellomycetes</taxon>
        <taxon>Mortierellales</taxon>
        <taxon>Mortierellaceae</taxon>
        <taxon>Linnemannia</taxon>
    </lineage>
</organism>
<dbReference type="SUPFAM" id="SSF81901">
    <property type="entry name" value="HCP-like"/>
    <property type="match status" value="3"/>
</dbReference>
<evidence type="ECO:0000313" key="3">
    <source>
        <dbReference type="EMBL" id="KAG0276432.1"/>
    </source>
</evidence>
<sequence>MKAIAYKEGSGGSRQSYELAMDLFLKAADQGDATAQYNIGLLHEEGHGVKKDSKKAASWYHMAATQGHKDAQSCLGTLYVKGDGLQKNNALALQWFLKAANQGDTSAQFNLGCMYFTGEGVPVLSGRAMTWFNKAAQRGHLRAREAYEDLKAKGFSPDVKGVMLINQADLHGHVQAVCPVYTHCSATTPPLDSEIVYIDVHSTDDGVDILLWEDVQLAFKGAVNIRCGIRVLSFLKDENFRRLEPPRIAAVPSTVLNVLVEFPLVQKDTVTAAVPVAHPSLASPPSTPHPAPQSPRPSPPPSMPRPDNMSPSPQCKTQATSALSEEDANCPGDQRNMPEGVSSCVTNDTNTYVAGNVNAIATNPNIFNDCTHSQQQVHLSAEDNADILIGDITYTFAMAKEGDVQAQVRLATAYKNGTDGLLQMYDKAMKWLLRAAAQGHAGAECEIGRMFETGRGVEEDHFTAAAWYRKAAHQGHAAAQKNLAVMYTQGWGVEENLAEAAYWYRKAADQGHSSAQFNLAILYYHGEGVPKDHSRARELFRMAAMQGHAKAQFKFGSICFEGQGGPRDFSTAMAQFKEIANRGHVEAQFLIGSMYSKGLGVRQDYERAVPWFNKAANQGHAEAQSCLGVVWFRGKGVVQDLGEALKWFKKAVHQGHVPSMYNLGVLYNTGVLKDRTLALGWFLKAADEGYKGARDAYEALRAQRDSIWS</sequence>
<dbReference type="PANTHER" id="PTHR11102:SF160">
    <property type="entry name" value="ERAD-ASSOCIATED E3 UBIQUITIN-PROTEIN LIGASE COMPONENT HRD3"/>
    <property type="match status" value="1"/>
</dbReference>
<comment type="similarity">
    <text evidence="1">Belongs to the sel-1 family.</text>
</comment>
<dbReference type="Proteomes" id="UP001194580">
    <property type="component" value="Unassembled WGS sequence"/>
</dbReference>
<dbReference type="Pfam" id="PF08238">
    <property type="entry name" value="Sel1"/>
    <property type="match status" value="12"/>
</dbReference>
<comment type="caution">
    <text evidence="3">The sequence shown here is derived from an EMBL/GenBank/DDBJ whole genome shotgun (WGS) entry which is preliminary data.</text>
</comment>
<dbReference type="InterPro" id="IPR050767">
    <property type="entry name" value="Sel1_AlgK"/>
</dbReference>
<name>A0AAD4DFC1_9FUNG</name>
<feature type="region of interest" description="Disordered" evidence="2">
    <location>
        <begin position="278"/>
        <end position="343"/>
    </location>
</feature>
<proteinExistence type="inferred from homology"/>
<accession>A0AAD4DFC1</accession>
<feature type="compositionally biased region" description="Pro residues" evidence="2">
    <location>
        <begin position="285"/>
        <end position="304"/>
    </location>
</feature>
<evidence type="ECO:0000313" key="4">
    <source>
        <dbReference type="Proteomes" id="UP001194580"/>
    </source>
</evidence>
<protein>
    <recommendedName>
        <fullName evidence="5">HCP-like protein</fullName>
    </recommendedName>
</protein>
<feature type="compositionally biased region" description="Polar residues" evidence="2">
    <location>
        <begin position="314"/>
        <end position="323"/>
    </location>
</feature>
<reference evidence="3" key="1">
    <citation type="journal article" date="2020" name="Fungal Divers.">
        <title>Resolving the Mortierellaceae phylogeny through synthesis of multi-gene phylogenetics and phylogenomics.</title>
        <authorList>
            <person name="Vandepol N."/>
            <person name="Liber J."/>
            <person name="Desiro A."/>
            <person name="Na H."/>
            <person name="Kennedy M."/>
            <person name="Barry K."/>
            <person name="Grigoriev I.V."/>
            <person name="Miller A.N."/>
            <person name="O'Donnell K."/>
            <person name="Stajich J.E."/>
            <person name="Bonito G."/>
        </authorList>
    </citation>
    <scope>NUCLEOTIDE SEQUENCE</scope>
    <source>
        <strain evidence="3">NRRL 28262</strain>
    </source>
</reference>
<dbReference type="Gene3D" id="1.25.40.10">
    <property type="entry name" value="Tetratricopeptide repeat domain"/>
    <property type="match status" value="3"/>
</dbReference>
<dbReference type="InterPro" id="IPR006597">
    <property type="entry name" value="Sel1-like"/>
</dbReference>
<gene>
    <name evidence="3" type="ORF">BGZ95_007539</name>
</gene>
<dbReference type="PANTHER" id="PTHR11102">
    <property type="entry name" value="SEL-1-LIKE PROTEIN"/>
    <property type="match status" value="1"/>
</dbReference>
<evidence type="ECO:0000256" key="1">
    <source>
        <dbReference type="ARBA" id="ARBA00038101"/>
    </source>
</evidence>
<evidence type="ECO:0000256" key="2">
    <source>
        <dbReference type="SAM" id="MobiDB-lite"/>
    </source>
</evidence>
<dbReference type="AlphaFoldDB" id="A0AAD4DFC1"/>
<dbReference type="EMBL" id="JAAAIL010000371">
    <property type="protein sequence ID" value="KAG0276432.1"/>
    <property type="molecule type" value="Genomic_DNA"/>
</dbReference>